<dbReference type="RefSeq" id="WP_203830455.1">
    <property type="nucleotide sequence ID" value="NZ_BAAATY010000023.1"/>
</dbReference>
<feature type="transmembrane region" description="Helical" evidence="1">
    <location>
        <begin position="221"/>
        <end position="239"/>
    </location>
</feature>
<keyword evidence="1" id="KW-0472">Membrane</keyword>
<gene>
    <name evidence="2" type="ORF">Apa02nite_088770</name>
</gene>
<keyword evidence="1" id="KW-1133">Transmembrane helix</keyword>
<proteinExistence type="predicted"/>
<keyword evidence="3" id="KW-1185">Reference proteome</keyword>
<feature type="transmembrane region" description="Helical" evidence="1">
    <location>
        <begin position="195"/>
        <end position="215"/>
    </location>
</feature>
<evidence type="ECO:0000313" key="2">
    <source>
        <dbReference type="EMBL" id="GIE72769.1"/>
    </source>
</evidence>
<sequence>MMTRIVPTLDDRSWQPRARRVVLWSSLFALVVVAVALAVVWSWRDTLPDPLASHWGPGAAAPDGFTSLSGLVFPLVATVILGCAGFGAIGLFGGAAAMTRRMVAASTVWLGGFGASLLLFVTGTQRDLPDASQARLGGWTLAAVIVLPLVPAAVAALLTGPDRPAPATTPVAADAPRVPLAQDERAVWIRRADGGPGPAIGAVVVVGTTVLAAVLREWALLVVPVLLVVVFAVMFAYTVRVDATGLTVRSLLGWPGTHIPADEVERASVTEVDPIRQFGGWGWRVGRGGRIGVVLRSGPGLLVERTGGRSLVITVDDAATGAALLNTLADRSRR</sequence>
<feature type="transmembrane region" description="Helical" evidence="1">
    <location>
        <begin position="136"/>
        <end position="158"/>
    </location>
</feature>
<feature type="transmembrane region" description="Helical" evidence="1">
    <location>
        <begin position="71"/>
        <end position="92"/>
    </location>
</feature>
<organism evidence="2 3">
    <name type="scientific">Actinoplanes palleronii</name>
    <dbReference type="NCBI Taxonomy" id="113570"/>
    <lineage>
        <taxon>Bacteria</taxon>
        <taxon>Bacillati</taxon>
        <taxon>Actinomycetota</taxon>
        <taxon>Actinomycetes</taxon>
        <taxon>Micromonosporales</taxon>
        <taxon>Micromonosporaceae</taxon>
        <taxon>Actinoplanes</taxon>
    </lineage>
</organism>
<keyword evidence="1" id="KW-0812">Transmembrane</keyword>
<protein>
    <recommendedName>
        <fullName evidence="4">DUF1648 domain-containing protein</fullName>
    </recommendedName>
</protein>
<evidence type="ECO:0000256" key="1">
    <source>
        <dbReference type="SAM" id="Phobius"/>
    </source>
</evidence>
<dbReference type="EMBL" id="BOMS01000157">
    <property type="protein sequence ID" value="GIE72769.1"/>
    <property type="molecule type" value="Genomic_DNA"/>
</dbReference>
<comment type="caution">
    <text evidence="2">The sequence shown here is derived from an EMBL/GenBank/DDBJ whole genome shotgun (WGS) entry which is preliminary data.</text>
</comment>
<reference evidence="2 3" key="1">
    <citation type="submission" date="2021-01" db="EMBL/GenBank/DDBJ databases">
        <title>Whole genome shotgun sequence of Actinoplanes palleronii NBRC 14916.</title>
        <authorList>
            <person name="Komaki H."/>
            <person name="Tamura T."/>
        </authorList>
    </citation>
    <scope>NUCLEOTIDE SEQUENCE [LARGE SCALE GENOMIC DNA]</scope>
    <source>
        <strain evidence="2 3">NBRC 14916</strain>
    </source>
</reference>
<evidence type="ECO:0008006" key="4">
    <source>
        <dbReference type="Google" id="ProtNLM"/>
    </source>
</evidence>
<accession>A0ABQ4BQ22</accession>
<feature type="transmembrane region" description="Helical" evidence="1">
    <location>
        <begin position="104"/>
        <end position="124"/>
    </location>
</feature>
<evidence type="ECO:0000313" key="3">
    <source>
        <dbReference type="Proteomes" id="UP000624709"/>
    </source>
</evidence>
<feature type="transmembrane region" description="Helical" evidence="1">
    <location>
        <begin position="21"/>
        <end position="43"/>
    </location>
</feature>
<name>A0ABQ4BQ22_9ACTN</name>
<dbReference type="Proteomes" id="UP000624709">
    <property type="component" value="Unassembled WGS sequence"/>
</dbReference>